<dbReference type="SUPFAM" id="SSF50692">
    <property type="entry name" value="ADC-like"/>
    <property type="match status" value="1"/>
</dbReference>
<dbReference type="InterPro" id="IPR010228">
    <property type="entry name" value="NADH_UbQ_OxRdtase_Gsu"/>
</dbReference>
<dbReference type="Pfam" id="PF22117">
    <property type="entry name" value="Fer4_Nqo3"/>
    <property type="match status" value="1"/>
</dbReference>
<dbReference type="InterPro" id="IPR036010">
    <property type="entry name" value="2Fe-2S_ferredoxin-like_sf"/>
</dbReference>
<feature type="domain" description="4Fe-4S His(Cys)3-ligated-type" evidence="16">
    <location>
        <begin position="95"/>
        <end position="134"/>
    </location>
</feature>
<dbReference type="SMART" id="SM00929">
    <property type="entry name" value="NADH-G_4Fe-4S_3"/>
    <property type="match status" value="1"/>
</dbReference>
<dbReference type="Pfam" id="PF13510">
    <property type="entry name" value="Fer2_4"/>
    <property type="match status" value="1"/>
</dbReference>
<dbReference type="InterPro" id="IPR000283">
    <property type="entry name" value="NADH_UbQ_OxRdtase_75kDa_su_CS"/>
</dbReference>
<dbReference type="GO" id="GO:0046872">
    <property type="term" value="F:metal ion binding"/>
    <property type="evidence" value="ECO:0007669"/>
    <property type="project" value="UniProtKB-UniRule"/>
</dbReference>
<dbReference type="NCBIfam" id="TIGR01973">
    <property type="entry name" value="NuoG"/>
    <property type="match status" value="1"/>
</dbReference>
<dbReference type="PANTHER" id="PTHR43105">
    <property type="entry name" value="RESPIRATORY NITRATE REDUCTASE"/>
    <property type="match status" value="1"/>
</dbReference>
<comment type="caution">
    <text evidence="17">The sequence shown here is derived from an EMBL/GenBank/DDBJ whole genome shotgun (WGS) entry which is preliminary data.</text>
</comment>
<dbReference type="GO" id="GO:0008137">
    <property type="term" value="F:NADH dehydrogenase (ubiquinone) activity"/>
    <property type="evidence" value="ECO:0007669"/>
    <property type="project" value="UniProtKB-UniRule"/>
</dbReference>
<dbReference type="Gene3D" id="3.30.70.20">
    <property type="match status" value="1"/>
</dbReference>
<keyword evidence="9 13" id="KW-0411">Iron-sulfur</keyword>
<dbReference type="SUPFAM" id="SSF53706">
    <property type="entry name" value="Formate dehydrogenase/DMSO reductase, domains 1-3"/>
    <property type="match status" value="1"/>
</dbReference>
<dbReference type="Pfam" id="PF22151">
    <property type="entry name" value="Fer4_NDSU1"/>
    <property type="match status" value="1"/>
</dbReference>
<dbReference type="InterPro" id="IPR006657">
    <property type="entry name" value="MoPterin_dinucl-bd_dom"/>
</dbReference>
<accession>A0A7V8K809</accession>
<dbReference type="Gene3D" id="2.40.40.20">
    <property type="match status" value="1"/>
</dbReference>
<evidence type="ECO:0000256" key="2">
    <source>
        <dbReference type="ARBA" id="ARBA00005404"/>
    </source>
</evidence>
<evidence type="ECO:0000256" key="7">
    <source>
        <dbReference type="ARBA" id="ARBA00022967"/>
    </source>
</evidence>
<dbReference type="GO" id="GO:0051539">
    <property type="term" value="F:4 iron, 4 sulfur cluster binding"/>
    <property type="evidence" value="ECO:0007669"/>
    <property type="project" value="UniProtKB-KW"/>
</dbReference>
<evidence type="ECO:0000256" key="11">
    <source>
        <dbReference type="ARBA" id="ARBA00026021"/>
    </source>
</evidence>
<dbReference type="GO" id="GO:0043546">
    <property type="term" value="F:molybdopterin cofactor binding"/>
    <property type="evidence" value="ECO:0007669"/>
    <property type="project" value="InterPro"/>
</dbReference>
<dbReference type="Gene3D" id="3.10.20.740">
    <property type="match status" value="1"/>
</dbReference>
<evidence type="ECO:0000256" key="4">
    <source>
        <dbReference type="ARBA" id="ARBA00022714"/>
    </source>
</evidence>
<evidence type="ECO:0000256" key="8">
    <source>
        <dbReference type="ARBA" id="ARBA00023004"/>
    </source>
</evidence>
<dbReference type="Pfam" id="PF00384">
    <property type="entry name" value="Molybdopterin"/>
    <property type="match status" value="1"/>
</dbReference>
<dbReference type="InterPro" id="IPR054351">
    <property type="entry name" value="NADH_UbQ_OxRdtase_ferredoxin"/>
</dbReference>
<organism evidence="17 18">
    <name type="scientific">Pseudoxanthomonas broegbernensis</name>
    <dbReference type="NCBI Taxonomy" id="83619"/>
    <lineage>
        <taxon>Bacteria</taxon>
        <taxon>Pseudomonadati</taxon>
        <taxon>Pseudomonadota</taxon>
        <taxon>Gammaproteobacteria</taxon>
        <taxon>Lysobacterales</taxon>
        <taxon>Lysobacteraceae</taxon>
        <taxon>Pseudoxanthomonas</taxon>
    </lineage>
</organism>
<dbReference type="Pfam" id="PF01568">
    <property type="entry name" value="Molydop_binding"/>
    <property type="match status" value="1"/>
</dbReference>
<comment type="cofactor">
    <cofactor evidence="13">
        <name>[2Fe-2S] cluster</name>
        <dbReference type="ChEBI" id="CHEBI:190135"/>
    </cofactor>
    <text evidence="13">Binds 1 [2Fe-2S] cluster per subunit.</text>
</comment>
<dbReference type="InterPro" id="IPR006963">
    <property type="entry name" value="Mopterin_OxRdtase_4Fe-4S_dom"/>
</dbReference>
<keyword evidence="4 13" id="KW-0001">2Fe-2S</keyword>
<dbReference type="CDD" id="cd00207">
    <property type="entry name" value="fer2"/>
    <property type="match status" value="1"/>
</dbReference>
<comment type="subunit">
    <text evidence="11">Composed of 13 different subunits. Subunits NuoCD, E, F, and G constitute the peripheral sector of the complex.</text>
</comment>
<dbReference type="EC" id="7.1.1.-" evidence="13"/>
<dbReference type="GO" id="GO:0048038">
    <property type="term" value="F:quinone binding"/>
    <property type="evidence" value="ECO:0007669"/>
    <property type="project" value="UniProtKB-UniRule"/>
</dbReference>
<keyword evidence="18" id="KW-1185">Reference proteome</keyword>
<comment type="function">
    <text evidence="13">NDH-1 shuttles electrons from NADH, via FMN and iron-sulfur (Fe-S) centers, to quinones in the respiratory chain. Couples the redox reaction to proton translocation (for every two electrons transferred, four hydrogen ions are translocated across the cytoplasmic membrane), and thus conserves the redox energy in a proton gradient.</text>
</comment>
<evidence type="ECO:0000256" key="6">
    <source>
        <dbReference type="ARBA" id="ARBA00022723"/>
    </source>
</evidence>
<dbReference type="InterPro" id="IPR006656">
    <property type="entry name" value="Mopterin_OxRdtase"/>
</dbReference>
<dbReference type="GO" id="GO:0051537">
    <property type="term" value="F:2 iron, 2 sulfur cluster binding"/>
    <property type="evidence" value="ECO:0007669"/>
    <property type="project" value="UniProtKB-UniRule"/>
</dbReference>
<evidence type="ECO:0000259" key="15">
    <source>
        <dbReference type="PROSITE" id="PS51669"/>
    </source>
</evidence>
<dbReference type="InterPro" id="IPR009010">
    <property type="entry name" value="Asp_de-COase-like_dom_sf"/>
</dbReference>
<dbReference type="InterPro" id="IPR050123">
    <property type="entry name" value="Prok_molybdopt-oxidoreductase"/>
</dbReference>
<name>A0A7V8K809_9GAMM</name>
<dbReference type="EMBL" id="MWIP01000002">
    <property type="protein sequence ID" value="KAF1687753.1"/>
    <property type="molecule type" value="Genomic_DNA"/>
</dbReference>
<dbReference type="PROSITE" id="PS00641">
    <property type="entry name" value="COMPLEX1_75K_1"/>
    <property type="match status" value="1"/>
</dbReference>
<dbReference type="GO" id="GO:0016020">
    <property type="term" value="C:membrane"/>
    <property type="evidence" value="ECO:0007669"/>
    <property type="project" value="InterPro"/>
</dbReference>
<evidence type="ECO:0000256" key="13">
    <source>
        <dbReference type="RuleBase" id="RU003525"/>
    </source>
</evidence>
<gene>
    <name evidence="17" type="primary">nuoG</name>
    <name evidence="17" type="ORF">B1992_03635</name>
</gene>
<comment type="similarity">
    <text evidence="2 13">Belongs to the complex I 75 kDa subunit family.</text>
</comment>
<keyword evidence="5 13" id="KW-0874">Quinone</keyword>
<reference evidence="17 18" key="1">
    <citation type="submission" date="2017-10" db="EMBL/GenBank/DDBJ databases">
        <title>Whole genome sequencing of Pseudoxanthomonas broegbernensis DSM 12573(T).</title>
        <authorList>
            <person name="Kumar S."/>
            <person name="Bansal K."/>
            <person name="Kaur A."/>
            <person name="Patil P."/>
            <person name="Sharma S."/>
            <person name="Patil P.B."/>
        </authorList>
    </citation>
    <scope>NUCLEOTIDE SEQUENCE [LARGE SCALE GENOMIC DNA]</scope>
    <source>
        <strain evidence="17 18">DSM 12573</strain>
    </source>
</reference>
<evidence type="ECO:0000256" key="9">
    <source>
        <dbReference type="ARBA" id="ARBA00023014"/>
    </source>
</evidence>
<evidence type="ECO:0000256" key="5">
    <source>
        <dbReference type="ARBA" id="ARBA00022719"/>
    </source>
</evidence>
<dbReference type="GO" id="GO:0016651">
    <property type="term" value="F:oxidoreductase activity, acting on NAD(P)H"/>
    <property type="evidence" value="ECO:0007669"/>
    <property type="project" value="InterPro"/>
</dbReference>
<sequence length="754" mass="79121">MSAQPVNPNLPPDHVTVFIDGVELAAPKGSMIIQAADKAGIPIPRFCYHDKLAVAANCRMCLVDTEVGGRSAPKPSPACATPVMDGLKVFTRNEKALKAQRNVMEFLLINHPLDCPVCDQGGECELQDLSLGYGRSVSRFVERKRVVPDEDIGPLVATEMTRCIHCTRCIRFTGEIAGTYELGGMYRGESLQIGTYDGKPLTTELSGNVIDVCPVGALTNKVFQFRARPWELIARESLGYHDAMGSNLFLHTRRGEVLRTVPRENEAVNECWLSDRDRYSHQGLGAADRATAPLRKVDGQWREVSWSEGLAAAAQILRAHRGDALGVLAHPATSNEEGGLLALLAAELGSGNIDHRIGNRDFSDAAVAEPFGLPLAEIEDADVVVLVGSNVRHELPLLHARLRKAQVNRNARIHAVNPVDFDFTFALAGKQIVPPSRLAQALGDTSLRQAAQEATRAVVIVGAIAENHPQAAAIRAAAREFAVATGAALCRIPQGANAVGLARAGVLPDVRAAGGRDVAGMFAEPRSAYVLYGIEPGLDFADTAAALKALDAAQVVAFSQFACESTRAVADVILPIGALPEIEATLTNLNGIEQVAHAAGKPPGQAREGWRVLRALGGELELAGFGFTDLAGARALLEGGRKVQVKPGSAGDVGQGGLELALVPAIYRTDAVVRRAAALQAHPLNRAACIVLNPADAAAAGLADGAMAKARGASGTAALPVEVDGRVAAGAAWIEGGHGATAPLGAGRVEVVAA</sequence>
<protein>
    <recommendedName>
        <fullName evidence="13">NADH-quinone oxidoreductase</fullName>
        <ecNumber evidence="13">7.1.1.-</ecNumber>
    </recommendedName>
</protein>
<dbReference type="AlphaFoldDB" id="A0A7V8K809"/>
<dbReference type="InterPro" id="IPR001041">
    <property type="entry name" value="2Fe-2S_ferredoxin-type"/>
</dbReference>
<evidence type="ECO:0000259" key="16">
    <source>
        <dbReference type="PROSITE" id="PS51839"/>
    </source>
</evidence>
<dbReference type="FunFam" id="3.30.70.20:FF:000002">
    <property type="entry name" value="NADH-ubiquinone oxidoreductase 75 kDa subunit"/>
    <property type="match status" value="1"/>
</dbReference>
<comment type="catalytic activity">
    <reaction evidence="12 13">
        <text>a quinone + NADH + 5 H(+)(in) = a quinol + NAD(+) + 4 H(+)(out)</text>
        <dbReference type="Rhea" id="RHEA:57888"/>
        <dbReference type="ChEBI" id="CHEBI:15378"/>
        <dbReference type="ChEBI" id="CHEBI:24646"/>
        <dbReference type="ChEBI" id="CHEBI:57540"/>
        <dbReference type="ChEBI" id="CHEBI:57945"/>
        <dbReference type="ChEBI" id="CHEBI:132124"/>
    </reaction>
</comment>
<feature type="domain" description="2Fe-2S ferredoxin-type" evidence="14">
    <location>
        <begin position="13"/>
        <end position="95"/>
    </location>
</feature>
<dbReference type="GO" id="GO:0042773">
    <property type="term" value="P:ATP synthesis coupled electron transport"/>
    <property type="evidence" value="ECO:0007669"/>
    <property type="project" value="InterPro"/>
</dbReference>
<keyword evidence="7 13" id="KW-1278">Translocase</keyword>
<dbReference type="GO" id="GO:1990204">
    <property type="term" value="C:oxidoreductase complex"/>
    <property type="evidence" value="ECO:0007669"/>
    <property type="project" value="UniProtKB-ARBA"/>
</dbReference>
<dbReference type="Pfam" id="PF10588">
    <property type="entry name" value="NADH-G_4Fe-4S_3"/>
    <property type="match status" value="1"/>
</dbReference>
<dbReference type="InterPro" id="IPR019574">
    <property type="entry name" value="NADH_UbQ_OxRdtase_Gsu_4Fe4S-bd"/>
</dbReference>
<comment type="cofactor">
    <cofactor evidence="1 13">
        <name>[4Fe-4S] cluster</name>
        <dbReference type="ChEBI" id="CHEBI:49883"/>
    </cofactor>
</comment>
<dbReference type="SUPFAM" id="SSF54862">
    <property type="entry name" value="4Fe-4S ferredoxins"/>
    <property type="match status" value="1"/>
</dbReference>
<dbReference type="PROSITE" id="PS51085">
    <property type="entry name" value="2FE2S_FER_2"/>
    <property type="match status" value="1"/>
</dbReference>
<dbReference type="RefSeq" id="WP_162310081.1">
    <property type="nucleotide sequence ID" value="NZ_JACHGU010000002.1"/>
</dbReference>
<dbReference type="Gene3D" id="3.40.228.10">
    <property type="entry name" value="Dimethylsulfoxide Reductase, domain 2"/>
    <property type="match status" value="1"/>
</dbReference>
<dbReference type="PROSITE" id="PS00643">
    <property type="entry name" value="COMPLEX1_75K_3"/>
    <property type="match status" value="1"/>
</dbReference>
<dbReference type="PROSITE" id="PS51839">
    <property type="entry name" value="4FE4S_HC3"/>
    <property type="match status" value="1"/>
</dbReference>
<dbReference type="Gene3D" id="3.40.50.740">
    <property type="match status" value="2"/>
</dbReference>
<dbReference type="FunFam" id="3.10.20.740:FF:000001">
    <property type="entry name" value="NADH-quinone oxidoreductase subunit G"/>
    <property type="match status" value="1"/>
</dbReference>
<keyword evidence="8 13" id="KW-0408">Iron</keyword>
<dbReference type="Proteomes" id="UP000462066">
    <property type="component" value="Unassembled WGS sequence"/>
</dbReference>
<evidence type="ECO:0000259" key="14">
    <source>
        <dbReference type="PROSITE" id="PS51085"/>
    </source>
</evidence>
<dbReference type="PROSITE" id="PS51669">
    <property type="entry name" value="4FE4S_MOW_BIS_MGD"/>
    <property type="match status" value="1"/>
</dbReference>
<dbReference type="PROSITE" id="PS00642">
    <property type="entry name" value="COMPLEX1_75K_2"/>
    <property type="match status" value="1"/>
</dbReference>
<evidence type="ECO:0000256" key="10">
    <source>
        <dbReference type="ARBA" id="ARBA00023027"/>
    </source>
</evidence>
<evidence type="ECO:0000313" key="17">
    <source>
        <dbReference type="EMBL" id="KAF1687753.1"/>
    </source>
</evidence>
<keyword evidence="3 13" id="KW-0004">4Fe-4S</keyword>
<evidence type="ECO:0000313" key="18">
    <source>
        <dbReference type="Proteomes" id="UP000462066"/>
    </source>
</evidence>
<feature type="domain" description="4Fe-4S Mo/W bis-MGD-type" evidence="15">
    <location>
        <begin position="232"/>
        <end position="288"/>
    </location>
</feature>
<dbReference type="PANTHER" id="PTHR43105:SF13">
    <property type="entry name" value="NADH-UBIQUINONE OXIDOREDUCTASE 75 KDA SUBUNIT, MITOCHONDRIAL"/>
    <property type="match status" value="1"/>
</dbReference>
<proteinExistence type="inferred from homology"/>
<evidence type="ECO:0000256" key="3">
    <source>
        <dbReference type="ARBA" id="ARBA00022485"/>
    </source>
</evidence>
<keyword evidence="6 13" id="KW-0479">Metal-binding</keyword>
<keyword evidence="10 13" id="KW-0520">NAD</keyword>
<dbReference type="SUPFAM" id="SSF54292">
    <property type="entry name" value="2Fe-2S ferredoxin-like"/>
    <property type="match status" value="1"/>
</dbReference>
<evidence type="ECO:0000256" key="1">
    <source>
        <dbReference type="ARBA" id="ARBA00001966"/>
    </source>
</evidence>
<evidence type="ECO:0000256" key="12">
    <source>
        <dbReference type="ARBA" id="ARBA00047712"/>
    </source>
</evidence>